<gene>
    <name evidence="1" type="ORF">AWB78_07940</name>
</gene>
<dbReference type="EMBL" id="FCOX02000105">
    <property type="protein sequence ID" value="SAL06209.1"/>
    <property type="molecule type" value="Genomic_DNA"/>
</dbReference>
<dbReference type="Proteomes" id="UP000071859">
    <property type="component" value="Unassembled WGS sequence"/>
</dbReference>
<sequence>MGAELAIQAFSKSNSQLHNFSDTVVVKLELTREGGKWVITGRAIVRNWDGDVQGATAKIVHDTNVVIDEVSAFLTGGENACFMHAGMLCC</sequence>
<dbReference type="AlphaFoldDB" id="A0A158EH42"/>
<comment type="caution">
    <text evidence="1">The sequence shown here is derived from an EMBL/GenBank/DDBJ whole genome shotgun (WGS) entry which is preliminary data.</text>
</comment>
<evidence type="ECO:0000313" key="2">
    <source>
        <dbReference type="Proteomes" id="UP000071859"/>
    </source>
</evidence>
<keyword evidence="2" id="KW-1185">Reference proteome</keyword>
<accession>A0A158EH42</accession>
<proteinExistence type="predicted"/>
<evidence type="ECO:0000313" key="1">
    <source>
        <dbReference type="EMBL" id="SAL06209.1"/>
    </source>
</evidence>
<protein>
    <recommendedName>
        <fullName evidence="3">SnoaL-like domain-containing protein</fullName>
    </recommendedName>
</protein>
<evidence type="ECO:0008006" key="3">
    <source>
        <dbReference type="Google" id="ProtNLM"/>
    </source>
</evidence>
<name>A0A158EH42_9BURK</name>
<reference evidence="1" key="1">
    <citation type="submission" date="2016-01" db="EMBL/GenBank/DDBJ databases">
        <authorList>
            <person name="Peeters C."/>
        </authorList>
    </citation>
    <scope>NUCLEOTIDE SEQUENCE</scope>
    <source>
        <strain evidence="1">LMG 29321</strain>
    </source>
</reference>
<organism evidence="1 2">
    <name type="scientific">Caballeronia calidae</name>
    <dbReference type="NCBI Taxonomy" id="1777139"/>
    <lineage>
        <taxon>Bacteria</taxon>
        <taxon>Pseudomonadati</taxon>
        <taxon>Pseudomonadota</taxon>
        <taxon>Betaproteobacteria</taxon>
        <taxon>Burkholderiales</taxon>
        <taxon>Burkholderiaceae</taxon>
        <taxon>Caballeronia</taxon>
    </lineage>
</organism>
<dbReference type="OrthoDB" id="4723285at2"/>